<evidence type="ECO:0000256" key="2">
    <source>
        <dbReference type="SAM" id="Phobius"/>
    </source>
</evidence>
<evidence type="ECO:0000259" key="3">
    <source>
        <dbReference type="SMART" id="SM00244"/>
    </source>
</evidence>
<keyword evidence="2" id="KW-0472">Membrane</keyword>
<dbReference type="InterPro" id="IPR001107">
    <property type="entry name" value="Band_7"/>
</dbReference>
<reference evidence="4 5" key="1">
    <citation type="submission" date="2021-03" db="EMBL/GenBank/DDBJ databases">
        <authorList>
            <person name="Grouzdev D.S."/>
        </authorList>
    </citation>
    <scope>NUCLEOTIDE SEQUENCE [LARGE SCALE GENOMIC DNA]</scope>
    <source>
        <strain evidence="4 5">M50-1</strain>
    </source>
</reference>
<dbReference type="Gene3D" id="3.30.479.30">
    <property type="entry name" value="Band 7 domain"/>
    <property type="match status" value="1"/>
</dbReference>
<name>A0ABS4D838_9CHLR</name>
<dbReference type="PANTHER" id="PTHR43327">
    <property type="entry name" value="STOMATIN-LIKE PROTEIN 2, MITOCHONDRIAL"/>
    <property type="match status" value="1"/>
</dbReference>
<dbReference type="SMART" id="SM00244">
    <property type="entry name" value="PHB"/>
    <property type="match status" value="1"/>
</dbReference>
<dbReference type="Pfam" id="PF01145">
    <property type="entry name" value="Band_7"/>
    <property type="match status" value="1"/>
</dbReference>
<feature type="domain" description="Band 7" evidence="3">
    <location>
        <begin position="90"/>
        <end position="252"/>
    </location>
</feature>
<evidence type="ECO:0000256" key="1">
    <source>
        <dbReference type="SAM" id="Coils"/>
    </source>
</evidence>
<protein>
    <submittedName>
        <fullName evidence="4">SPFH domain-containing protein</fullName>
    </submittedName>
</protein>
<keyword evidence="2" id="KW-1133">Transmembrane helix</keyword>
<dbReference type="PANTHER" id="PTHR43327:SF10">
    <property type="entry name" value="STOMATIN-LIKE PROTEIN 2, MITOCHONDRIAL"/>
    <property type="match status" value="1"/>
</dbReference>
<keyword evidence="5" id="KW-1185">Reference proteome</keyword>
<feature type="transmembrane region" description="Helical" evidence="2">
    <location>
        <begin position="45"/>
        <end position="63"/>
    </location>
</feature>
<keyword evidence="1" id="KW-0175">Coiled coil</keyword>
<dbReference type="InterPro" id="IPR050710">
    <property type="entry name" value="Band7/mec-2_domain"/>
</dbReference>
<accession>A0ABS4D838</accession>
<dbReference type="SUPFAM" id="SSF117892">
    <property type="entry name" value="Band 7/SPFH domain"/>
    <property type="match status" value="1"/>
</dbReference>
<feature type="coiled-coil region" evidence="1">
    <location>
        <begin position="291"/>
        <end position="351"/>
    </location>
</feature>
<evidence type="ECO:0000313" key="5">
    <source>
        <dbReference type="Proteomes" id="UP001193081"/>
    </source>
</evidence>
<keyword evidence="2" id="KW-0812">Transmembrane</keyword>
<gene>
    <name evidence="4" type="ORF">EYB53_007640</name>
</gene>
<dbReference type="Proteomes" id="UP001193081">
    <property type="component" value="Unassembled WGS sequence"/>
</dbReference>
<evidence type="ECO:0000313" key="4">
    <source>
        <dbReference type="EMBL" id="MBP1465575.1"/>
    </source>
</evidence>
<comment type="caution">
    <text evidence="4">The sequence shown here is derived from an EMBL/GenBank/DDBJ whole genome shotgun (WGS) entry which is preliminary data.</text>
</comment>
<dbReference type="EMBL" id="SIJK02000010">
    <property type="protein sequence ID" value="MBP1465575.1"/>
    <property type="molecule type" value="Genomic_DNA"/>
</dbReference>
<proteinExistence type="predicted"/>
<dbReference type="RefSeq" id="WP_135477617.1">
    <property type="nucleotide sequence ID" value="NZ_SIJK02000010.1"/>
</dbReference>
<organism evidence="4 5">
    <name type="scientific">Candidatus Chloroploca mongolica</name>
    <dbReference type="NCBI Taxonomy" id="2528176"/>
    <lineage>
        <taxon>Bacteria</taxon>
        <taxon>Bacillati</taxon>
        <taxon>Chloroflexota</taxon>
        <taxon>Chloroflexia</taxon>
        <taxon>Chloroflexales</taxon>
        <taxon>Chloroflexineae</taxon>
        <taxon>Oscillochloridaceae</taxon>
        <taxon>Candidatus Chloroploca</taxon>
    </lineage>
</organism>
<dbReference type="InterPro" id="IPR036013">
    <property type="entry name" value="Band_7/SPFH_dom_sf"/>
</dbReference>
<sequence length="411" mass="46593">MTEPRRDFSKVREAVATWGHIRELLRSGEGGQVVPVVIPKDRRRAVWLAWLAAGLYFVGVALFGGLALAILTAPLALLFLLIAGVTLWRTAMIEIEQGTTAVYSRWGRIVGTLDPGLHYLWWPWEKVEAVVDTSTEIPYTAPVLSSPTRENVPLKSIEFFLKFRIEDPVAFVRNIGASNFDMVLSSAVQDAIRQRSRQVETERAYDLRGSDVGDMQQSLNRLLARYGVRITGANIPDVQLPDQYQQHLATRERVSKELEAYAREWELVRRQRADSLLMEIERAKKVRDARLVEVRAAINKAREDVARAIQQKETEAQRVRWEIEARGRATLKQAENEARGLEYLGQAYQDNRAVLQYELALRRIQVAEALVRNAPRPVFIQGNNGEQSALSTLILAQMLPKILAESSSEER</sequence>